<reference evidence="1" key="2">
    <citation type="journal article" date="2015" name="Data Brief">
        <title>Shoot transcriptome of the giant reed, Arundo donax.</title>
        <authorList>
            <person name="Barrero R.A."/>
            <person name="Guerrero F.D."/>
            <person name="Moolhuijzen P."/>
            <person name="Goolsby J.A."/>
            <person name="Tidwell J."/>
            <person name="Bellgard S.E."/>
            <person name="Bellgard M.I."/>
        </authorList>
    </citation>
    <scope>NUCLEOTIDE SEQUENCE</scope>
    <source>
        <tissue evidence="1">Shoot tissue taken approximately 20 cm above the soil surface</tissue>
    </source>
</reference>
<evidence type="ECO:0000313" key="1">
    <source>
        <dbReference type="EMBL" id="JAD70949.1"/>
    </source>
</evidence>
<organism evidence="1">
    <name type="scientific">Arundo donax</name>
    <name type="common">Giant reed</name>
    <name type="synonym">Donax arundinaceus</name>
    <dbReference type="NCBI Taxonomy" id="35708"/>
    <lineage>
        <taxon>Eukaryota</taxon>
        <taxon>Viridiplantae</taxon>
        <taxon>Streptophyta</taxon>
        <taxon>Embryophyta</taxon>
        <taxon>Tracheophyta</taxon>
        <taxon>Spermatophyta</taxon>
        <taxon>Magnoliopsida</taxon>
        <taxon>Liliopsida</taxon>
        <taxon>Poales</taxon>
        <taxon>Poaceae</taxon>
        <taxon>PACMAD clade</taxon>
        <taxon>Arundinoideae</taxon>
        <taxon>Arundineae</taxon>
        <taxon>Arundo</taxon>
    </lineage>
</organism>
<proteinExistence type="predicted"/>
<accession>A0A0A9C3R9</accession>
<dbReference type="AlphaFoldDB" id="A0A0A9C3R9"/>
<reference evidence="1" key="1">
    <citation type="submission" date="2014-09" db="EMBL/GenBank/DDBJ databases">
        <authorList>
            <person name="Magalhaes I.L.F."/>
            <person name="Oliveira U."/>
            <person name="Santos F.R."/>
            <person name="Vidigal T.H.D.A."/>
            <person name="Brescovit A.D."/>
            <person name="Santos A.J."/>
        </authorList>
    </citation>
    <scope>NUCLEOTIDE SEQUENCE</scope>
    <source>
        <tissue evidence="1">Shoot tissue taken approximately 20 cm above the soil surface</tissue>
    </source>
</reference>
<protein>
    <submittedName>
        <fullName evidence="1">Uncharacterized protein</fullName>
    </submittedName>
</protein>
<name>A0A0A9C3R9_ARUDO</name>
<dbReference type="EMBL" id="GBRH01226946">
    <property type="protein sequence ID" value="JAD70949.1"/>
    <property type="molecule type" value="Transcribed_RNA"/>
</dbReference>
<sequence length="20" mass="2242">MNNILAPAPLSIREPSKYKV</sequence>